<organism evidence="2 3">
    <name type="scientific">Sphingopyxis terrae subsp. terrae NBRC 15098</name>
    <dbReference type="NCBI Taxonomy" id="1219058"/>
    <lineage>
        <taxon>Bacteria</taxon>
        <taxon>Pseudomonadati</taxon>
        <taxon>Pseudomonadota</taxon>
        <taxon>Alphaproteobacteria</taxon>
        <taxon>Sphingomonadales</taxon>
        <taxon>Sphingomonadaceae</taxon>
        <taxon>Sphingopyxis</taxon>
    </lineage>
</organism>
<protein>
    <recommendedName>
        <fullName evidence="1">Glycosyltransferase subfamily 4-like N-terminal domain-containing protein</fullName>
    </recommendedName>
</protein>
<evidence type="ECO:0000313" key="3">
    <source>
        <dbReference type="Proteomes" id="UP000076234"/>
    </source>
</evidence>
<dbReference type="Proteomes" id="UP000076234">
    <property type="component" value="Chromosome"/>
</dbReference>
<dbReference type="Pfam" id="PF13692">
    <property type="entry name" value="Glyco_trans_1_4"/>
    <property type="match status" value="1"/>
</dbReference>
<dbReference type="AlphaFoldDB" id="A0A142W284"/>
<dbReference type="SUPFAM" id="SSF53756">
    <property type="entry name" value="UDP-Glycosyltransferase/glycogen phosphorylase"/>
    <property type="match status" value="1"/>
</dbReference>
<reference evidence="3" key="1">
    <citation type="submission" date="2015-11" db="EMBL/GenBank/DDBJ databases">
        <title>Complete genome sequence of a polyethylene glycol-degrading strain Sphingopyxis terrae strain 203-1 (NBRC 15098).</title>
        <authorList>
            <person name="Yoshiyuki O."/>
            <person name="Shouta N."/>
            <person name="Nagata Y."/>
            <person name="Numata M."/>
            <person name="Tsuchikane K."/>
            <person name="Hosoyama A."/>
            <person name="Yamazoe A."/>
            <person name="Tsuda M."/>
            <person name="Fujita N."/>
            <person name="Kawai F."/>
        </authorList>
    </citation>
    <scope>NUCLEOTIDE SEQUENCE [LARGE SCALE GENOMIC DNA]</scope>
    <source>
        <strain evidence="3">203-1</strain>
    </source>
</reference>
<dbReference type="InterPro" id="IPR028098">
    <property type="entry name" value="Glyco_trans_4-like_N"/>
</dbReference>
<dbReference type="STRING" id="1219058.AOA14_13555"/>
<name>A0A142W284_9SPHN</name>
<dbReference type="RefSeq" id="WP_062902175.1">
    <property type="nucleotide sequence ID" value="NZ_CP013342.1"/>
</dbReference>
<sequence length="375" mass="39878">MLHIITGLGSGGAERSLFNLAAAGPDAGFVHSVVSLADHGHYGPLLRQRGVAVAAFDMPGVAGLPGALVRIRTLTRRKRPDIVQGWMPHGNLIATAAAAMAGRPVGLAWNIRQSLYDLRDEKLATQWIIRALKGLSGRPDAILYNSHQARAHHEALGFAPAHGRVIPNGFNTGRWKPDVHRRAALRSALGIGDAAPLAGFVGRFHALKDVPAFMEAAAIAMAENPQLHFVMVGDGLARDNAALTPLFAALPPQRFHALGPRDDIEAILPAMDFFCLSSISEAFPNVVGEAMASGLPCIATDVGDCARLIDGHGRIVPRGDPAAMAAAISDLARMDVARRAEIGKAARARIEAGYSLRATVDAYTQLYDSMMKRDV</sequence>
<proteinExistence type="predicted"/>
<dbReference type="GO" id="GO:0016757">
    <property type="term" value="F:glycosyltransferase activity"/>
    <property type="evidence" value="ECO:0007669"/>
    <property type="project" value="UniProtKB-ARBA"/>
</dbReference>
<feature type="domain" description="Glycosyltransferase subfamily 4-like N-terminal" evidence="1">
    <location>
        <begin position="11"/>
        <end position="174"/>
    </location>
</feature>
<dbReference type="Gene3D" id="3.40.50.2000">
    <property type="entry name" value="Glycogen Phosphorylase B"/>
    <property type="match status" value="2"/>
</dbReference>
<evidence type="ECO:0000259" key="1">
    <source>
        <dbReference type="Pfam" id="PF13439"/>
    </source>
</evidence>
<dbReference type="Pfam" id="PF13439">
    <property type="entry name" value="Glyco_transf_4"/>
    <property type="match status" value="1"/>
</dbReference>
<reference evidence="2 3" key="2">
    <citation type="journal article" date="2016" name="Genome Announc.">
        <title>Complete Genome Sequence of Sphingopyxis terrae Strain 203-1 (NBRC 111660), a Polyethylene Glycol Degrader.</title>
        <authorList>
            <person name="Ohtsubo Y."/>
            <person name="Nonoyama S."/>
            <person name="Nagata Y."/>
            <person name="Numata M."/>
            <person name="Tsuchikane K."/>
            <person name="Hosoyama A."/>
            <person name="Yamazoe A."/>
            <person name="Tsuda M."/>
            <person name="Fujita N."/>
            <person name="Kawai F."/>
        </authorList>
    </citation>
    <scope>NUCLEOTIDE SEQUENCE [LARGE SCALE GENOMIC DNA]</scope>
    <source>
        <strain evidence="2 3">203-1</strain>
    </source>
</reference>
<gene>
    <name evidence="2" type="ORF">AOA14_13555</name>
</gene>
<accession>A0A142W284</accession>
<evidence type="ECO:0000313" key="2">
    <source>
        <dbReference type="EMBL" id="AMU95635.1"/>
    </source>
</evidence>
<dbReference type="EMBL" id="CP013342">
    <property type="protein sequence ID" value="AMU95635.1"/>
    <property type="molecule type" value="Genomic_DNA"/>
</dbReference>
<dbReference type="KEGG" id="ster:AOA14_13555"/>
<dbReference type="PANTHER" id="PTHR12526">
    <property type="entry name" value="GLYCOSYLTRANSFERASE"/>
    <property type="match status" value="1"/>
</dbReference>